<dbReference type="EMBL" id="CP092423">
    <property type="protein sequence ID" value="ULP42987.1"/>
    <property type="molecule type" value="Genomic_DNA"/>
</dbReference>
<proteinExistence type="predicted"/>
<organism evidence="1 2">
    <name type="scientific">Mycobacterium lentiflavum</name>
    <dbReference type="NCBI Taxonomy" id="141349"/>
    <lineage>
        <taxon>Bacteria</taxon>
        <taxon>Bacillati</taxon>
        <taxon>Actinomycetota</taxon>
        <taxon>Actinomycetes</taxon>
        <taxon>Mycobacteriales</taxon>
        <taxon>Mycobacteriaceae</taxon>
        <taxon>Mycobacterium</taxon>
        <taxon>Mycobacterium simiae complex</taxon>
    </lineage>
</organism>
<evidence type="ECO:0008006" key="3">
    <source>
        <dbReference type="Google" id="ProtNLM"/>
    </source>
</evidence>
<evidence type="ECO:0000313" key="1">
    <source>
        <dbReference type="EMBL" id="ULP42987.1"/>
    </source>
</evidence>
<dbReference type="Proteomes" id="UP001055171">
    <property type="component" value="Chromosome"/>
</dbReference>
<evidence type="ECO:0000313" key="2">
    <source>
        <dbReference type="Proteomes" id="UP001055171"/>
    </source>
</evidence>
<keyword evidence="2" id="KW-1185">Reference proteome</keyword>
<gene>
    <name evidence="1" type="ORF">MJO58_02995</name>
</gene>
<name>A0ABY3V0K2_MYCLN</name>
<dbReference type="RefSeq" id="WP_239721968.1">
    <property type="nucleotide sequence ID" value="NZ_CP092423.2"/>
</dbReference>
<accession>A0ABY3V0K2</accession>
<sequence>MSQLPHPGMRIPAMRALVRQKATKVRDAVAAYLNDEHEVFRKEARKTLDKLPAD</sequence>
<reference evidence="1" key="1">
    <citation type="submission" date="2022-08" db="EMBL/GenBank/DDBJ databases">
        <title>Complete genome sequence of 14 non-tuberculosis mycobacteria type-strains.</title>
        <authorList>
            <person name="Igarashi Y."/>
            <person name="Osugi A."/>
            <person name="Mitarai S."/>
        </authorList>
    </citation>
    <scope>NUCLEOTIDE SEQUENCE</scope>
    <source>
        <strain evidence="1">ATCC 51985</strain>
    </source>
</reference>
<protein>
    <recommendedName>
        <fullName evidence="3">CopG family transcriptional regulator</fullName>
    </recommendedName>
</protein>